<sequence length="279" mass="28153">MAAATLSVVVRGVGLVGPGLVSWAAAQAVLQGRAALVRAATVVPPPQRLPAAERRRAGVAVKIAVAVADAACADAGADPQTLGSVFASSSGDGANCHTLCETLASPNPADRLVSPTRFTNSVHNAPAGYWHIAVGSRAASTSLCAFDASFGAGLIAALTQVHAAHVPLLLVASDTPYPEPLHTLRRLPDALGVALVLAPVPTGETPDDEPGTTLRVALCPADQAPPETPCREAALEALRQQVPAARALPLLEALARGVAATVVIAATLPLVLVIEVVPA</sequence>
<dbReference type="InterPro" id="IPR014030">
    <property type="entry name" value="Ketoacyl_synth_N"/>
</dbReference>
<evidence type="ECO:0000259" key="1">
    <source>
        <dbReference type="Pfam" id="PF13723"/>
    </source>
</evidence>
<dbReference type="GO" id="GO:0016746">
    <property type="term" value="F:acyltransferase activity"/>
    <property type="evidence" value="ECO:0007669"/>
    <property type="project" value="InterPro"/>
</dbReference>
<dbReference type="Pfam" id="PF13723">
    <property type="entry name" value="Ketoacyl-synt_2"/>
    <property type="match status" value="1"/>
</dbReference>
<evidence type="ECO:0000313" key="3">
    <source>
        <dbReference type="Proteomes" id="UP000518288"/>
    </source>
</evidence>
<name>A0A7Y9R158_9BURK</name>
<dbReference type="SUPFAM" id="SSF53901">
    <property type="entry name" value="Thiolase-like"/>
    <property type="match status" value="1"/>
</dbReference>
<dbReference type="Gene3D" id="3.40.47.10">
    <property type="match status" value="1"/>
</dbReference>
<reference evidence="2 3" key="1">
    <citation type="submission" date="2020-07" db="EMBL/GenBank/DDBJ databases">
        <title>Genomic Encyclopedia of Archaeal and Bacterial Type Strains, Phase II (KMG-II): from individual species to whole genera.</title>
        <authorList>
            <person name="Goeker M."/>
        </authorList>
    </citation>
    <scope>NUCLEOTIDE SEQUENCE [LARGE SCALE GENOMIC DNA]</scope>
    <source>
        <strain evidence="2 3">DSM 21226</strain>
    </source>
</reference>
<dbReference type="Proteomes" id="UP000518288">
    <property type="component" value="Unassembled WGS sequence"/>
</dbReference>
<organism evidence="2 3">
    <name type="scientific">Sphaerotilus montanus</name>
    <dbReference type="NCBI Taxonomy" id="522889"/>
    <lineage>
        <taxon>Bacteria</taxon>
        <taxon>Pseudomonadati</taxon>
        <taxon>Pseudomonadota</taxon>
        <taxon>Betaproteobacteria</taxon>
        <taxon>Burkholderiales</taxon>
        <taxon>Sphaerotilaceae</taxon>
        <taxon>Sphaerotilus</taxon>
    </lineage>
</organism>
<dbReference type="EMBL" id="JACCFH010000001">
    <property type="protein sequence ID" value="NYG33593.1"/>
    <property type="molecule type" value="Genomic_DNA"/>
</dbReference>
<proteinExistence type="predicted"/>
<keyword evidence="3" id="KW-1185">Reference proteome</keyword>
<dbReference type="AlphaFoldDB" id="A0A7Y9R158"/>
<dbReference type="InterPro" id="IPR016039">
    <property type="entry name" value="Thiolase-like"/>
</dbReference>
<comment type="caution">
    <text evidence="2">The sequence shown here is derived from an EMBL/GenBank/DDBJ whole genome shotgun (WGS) entry which is preliminary data.</text>
</comment>
<feature type="domain" description="Beta-ketoacyl synthase-like N-terminal" evidence="1">
    <location>
        <begin position="42"/>
        <end position="238"/>
    </location>
</feature>
<protein>
    <recommendedName>
        <fullName evidence="1">Beta-ketoacyl synthase-like N-terminal domain-containing protein</fullName>
    </recommendedName>
</protein>
<gene>
    <name evidence="2" type="ORF">BDD16_002579</name>
</gene>
<evidence type="ECO:0000313" key="2">
    <source>
        <dbReference type="EMBL" id="NYG33593.1"/>
    </source>
</evidence>
<dbReference type="RefSeq" id="WP_179634340.1">
    <property type="nucleotide sequence ID" value="NZ_JACCFH010000001.1"/>
</dbReference>
<accession>A0A7Y9R158</accession>